<dbReference type="GO" id="GO:0005524">
    <property type="term" value="F:ATP binding"/>
    <property type="evidence" value="ECO:0007669"/>
    <property type="project" value="UniProtKB-KW"/>
</dbReference>
<dbReference type="GO" id="GO:0016226">
    <property type="term" value="P:iron-sulfur cluster assembly"/>
    <property type="evidence" value="ECO:0007669"/>
    <property type="project" value="InterPro"/>
</dbReference>
<reference evidence="6" key="1">
    <citation type="submission" date="2020-10" db="EMBL/GenBank/DDBJ databases">
        <title>Microbiome of the Black Sea water column analyzed by genome centric metagenomics.</title>
        <authorList>
            <person name="Cabello-Yeves P.J."/>
            <person name="Callieri C."/>
            <person name="Picazo A."/>
            <person name="Mehrshad M."/>
            <person name="Haro-Moreno J.M."/>
            <person name="Roda-Garcia J."/>
            <person name="Dzembekova N."/>
            <person name="Slabakova V."/>
            <person name="Slabakova N."/>
            <person name="Moncheva S."/>
            <person name="Rodriguez-Valera F."/>
        </authorList>
    </citation>
    <scope>NUCLEOTIDE SEQUENCE</scope>
    <source>
        <strain evidence="6">BS307-5m-G50</strain>
    </source>
</reference>
<accession>A0A937I7G6</accession>
<organism evidence="6 7">
    <name type="scientific">SAR86 cluster bacterium</name>
    <dbReference type="NCBI Taxonomy" id="2030880"/>
    <lineage>
        <taxon>Bacteria</taxon>
        <taxon>Pseudomonadati</taxon>
        <taxon>Pseudomonadota</taxon>
        <taxon>Gammaproteobacteria</taxon>
        <taxon>SAR86 cluster</taxon>
    </lineage>
</organism>
<evidence type="ECO:0000256" key="1">
    <source>
        <dbReference type="ARBA" id="ARBA00022723"/>
    </source>
</evidence>
<evidence type="ECO:0000256" key="2">
    <source>
        <dbReference type="ARBA" id="ARBA00022741"/>
    </source>
</evidence>
<dbReference type="SUPFAM" id="SSF52540">
    <property type="entry name" value="P-loop containing nucleoside triphosphate hydrolases"/>
    <property type="match status" value="1"/>
</dbReference>
<dbReference type="GO" id="GO:0051539">
    <property type="term" value="F:4 iron, 4 sulfur cluster binding"/>
    <property type="evidence" value="ECO:0007669"/>
    <property type="project" value="TreeGrafter"/>
</dbReference>
<name>A0A937I7G6_9GAMM</name>
<protein>
    <submittedName>
        <fullName evidence="6">P-loop NTPase</fullName>
    </submittedName>
</protein>
<comment type="caution">
    <text evidence="6">The sequence shown here is derived from an EMBL/GenBank/DDBJ whole genome shotgun (WGS) entry which is preliminary data.</text>
</comment>
<evidence type="ECO:0000313" key="6">
    <source>
        <dbReference type="EMBL" id="MBL6818000.1"/>
    </source>
</evidence>
<dbReference type="PANTHER" id="PTHR42961">
    <property type="entry name" value="IRON-SULFUR PROTEIN NUBPL"/>
    <property type="match status" value="1"/>
</dbReference>
<keyword evidence="3" id="KW-0067">ATP-binding</keyword>
<dbReference type="InterPro" id="IPR044304">
    <property type="entry name" value="NUBPL-like"/>
</dbReference>
<dbReference type="PANTHER" id="PTHR42961:SF2">
    <property type="entry name" value="IRON-SULFUR PROTEIN NUBPL"/>
    <property type="match status" value="1"/>
</dbReference>
<dbReference type="GO" id="GO:0140663">
    <property type="term" value="F:ATP-dependent FeS chaperone activity"/>
    <property type="evidence" value="ECO:0007669"/>
    <property type="project" value="InterPro"/>
</dbReference>
<dbReference type="InterPro" id="IPR033756">
    <property type="entry name" value="YlxH/NBP35"/>
</dbReference>
<proteinExistence type="predicted"/>
<dbReference type="Proteomes" id="UP000711391">
    <property type="component" value="Unassembled WGS sequence"/>
</dbReference>
<evidence type="ECO:0000256" key="3">
    <source>
        <dbReference type="ARBA" id="ARBA00022840"/>
    </source>
</evidence>
<dbReference type="InterPro" id="IPR027417">
    <property type="entry name" value="P-loop_NTPase"/>
</dbReference>
<keyword evidence="5" id="KW-0411">Iron-sulfur</keyword>
<dbReference type="GO" id="GO:0046872">
    <property type="term" value="F:metal ion binding"/>
    <property type="evidence" value="ECO:0007669"/>
    <property type="project" value="UniProtKB-KW"/>
</dbReference>
<sequence>MTIKKIFAIASAKGGVGKSSVTAVLATEAAKKFKVGLLDADIYGPNQHLLFGIEKEKPQIIKKNEKKLFKPIEAQGLLINSMGLILDSEKAALWRGPMLSGAIKQLIHSTDWGDLDILFIDMPPGTGDAYLTITSEIKPDYSILVSTSNKLAIHDLIRSIELFNKLDINILGYIENNISNIDSKDNFDLIKKFKIKKLASIGFSDDIYNFNPNKTHISFKPISSLIESLV</sequence>
<dbReference type="EMBL" id="JADHQD010000004">
    <property type="protein sequence ID" value="MBL6818000.1"/>
    <property type="molecule type" value="Genomic_DNA"/>
</dbReference>
<keyword evidence="2" id="KW-0547">Nucleotide-binding</keyword>
<dbReference type="AlphaFoldDB" id="A0A937I7G6"/>
<dbReference type="Gene3D" id="3.40.50.300">
    <property type="entry name" value="P-loop containing nucleotide triphosphate hydrolases"/>
    <property type="match status" value="1"/>
</dbReference>
<evidence type="ECO:0000313" key="7">
    <source>
        <dbReference type="Proteomes" id="UP000711391"/>
    </source>
</evidence>
<keyword evidence="1" id="KW-0479">Metal-binding</keyword>
<dbReference type="Pfam" id="PF10609">
    <property type="entry name" value="ParA"/>
    <property type="match status" value="1"/>
</dbReference>
<dbReference type="CDD" id="cd02037">
    <property type="entry name" value="Mrp_NBP35"/>
    <property type="match status" value="1"/>
</dbReference>
<dbReference type="InterPro" id="IPR019591">
    <property type="entry name" value="Mrp/NBP35_ATP-bd"/>
</dbReference>
<evidence type="ECO:0000256" key="5">
    <source>
        <dbReference type="ARBA" id="ARBA00023014"/>
    </source>
</evidence>
<gene>
    <name evidence="6" type="ORF">ISQ64_01180</name>
</gene>
<evidence type="ECO:0000256" key="4">
    <source>
        <dbReference type="ARBA" id="ARBA00023004"/>
    </source>
</evidence>
<keyword evidence="4" id="KW-0408">Iron</keyword>